<dbReference type="OrthoDB" id="7206705at2"/>
<dbReference type="SUPFAM" id="SSF75169">
    <property type="entry name" value="DsrEFH-like"/>
    <property type="match status" value="1"/>
</dbReference>
<protein>
    <submittedName>
        <fullName evidence="2">Uncharacterized protein</fullName>
    </submittedName>
</protein>
<evidence type="ECO:0000313" key="3">
    <source>
        <dbReference type="Proteomes" id="UP000281985"/>
    </source>
</evidence>
<name>A0A3M0G7F6_9FLAO</name>
<dbReference type="InterPro" id="IPR027396">
    <property type="entry name" value="DsrEFH-like"/>
</dbReference>
<evidence type="ECO:0000313" key="2">
    <source>
        <dbReference type="EMBL" id="RMB60895.1"/>
    </source>
</evidence>
<dbReference type="EMBL" id="REFV01000004">
    <property type="protein sequence ID" value="RMB60895.1"/>
    <property type="molecule type" value="Genomic_DNA"/>
</dbReference>
<dbReference type="RefSeq" id="WP_121916630.1">
    <property type="nucleotide sequence ID" value="NZ_REFV01000004.1"/>
</dbReference>
<keyword evidence="1" id="KW-0732">Signal</keyword>
<evidence type="ECO:0000256" key="1">
    <source>
        <dbReference type="SAM" id="SignalP"/>
    </source>
</evidence>
<keyword evidence="3" id="KW-1185">Reference proteome</keyword>
<dbReference type="AlphaFoldDB" id="A0A3M0G7F6"/>
<feature type="chain" id="PRO_5018182035" evidence="1">
    <location>
        <begin position="26"/>
        <end position="181"/>
    </location>
</feature>
<dbReference type="PANTHER" id="PTHR37691">
    <property type="entry name" value="BLR3518 PROTEIN"/>
    <property type="match status" value="1"/>
</dbReference>
<gene>
    <name evidence="2" type="ORF">EAX61_05270</name>
</gene>
<proteinExistence type="predicted"/>
<sequence length="181" mass="19696">MIFKHIFSVVVVFAFAKALSAQTTATPGPVISNFGKTYPIENPDFVTNTSLVFKAVFDVSKAPEDPATRNPYIETIARFLNMHAKAGVPVENLQVRMAMHGQASYGLLKNEFYKEKYGVDNPNIELLEAIDNAGVDVILCGQTAGARDISPEKRIPLTQTALSAMTILLQSQAEGFGLIAF</sequence>
<reference evidence="2 3" key="1">
    <citation type="submission" date="2018-10" db="EMBL/GenBank/DDBJ databases">
        <title>Dokdonia luteus sp. nov., isolated from sea water.</title>
        <authorList>
            <person name="Zhou L.Y."/>
            <person name="Du Z.J."/>
        </authorList>
    </citation>
    <scope>NUCLEOTIDE SEQUENCE [LARGE SCALE GENOMIC DNA]</scope>
    <source>
        <strain evidence="2 3">SH27</strain>
    </source>
</reference>
<dbReference type="Proteomes" id="UP000281985">
    <property type="component" value="Unassembled WGS sequence"/>
</dbReference>
<dbReference type="Gene3D" id="3.40.1260.10">
    <property type="entry name" value="DsrEFH-like"/>
    <property type="match status" value="1"/>
</dbReference>
<organism evidence="2 3">
    <name type="scientific">Dokdonia sinensis</name>
    <dbReference type="NCBI Taxonomy" id="2479847"/>
    <lineage>
        <taxon>Bacteria</taxon>
        <taxon>Pseudomonadati</taxon>
        <taxon>Bacteroidota</taxon>
        <taxon>Flavobacteriia</taxon>
        <taxon>Flavobacteriales</taxon>
        <taxon>Flavobacteriaceae</taxon>
        <taxon>Dokdonia</taxon>
    </lineage>
</organism>
<dbReference type="PANTHER" id="PTHR37691:SF1">
    <property type="entry name" value="BLR3518 PROTEIN"/>
    <property type="match status" value="1"/>
</dbReference>
<accession>A0A3M0G7F6</accession>
<dbReference type="Pfam" id="PF02635">
    <property type="entry name" value="DsrE"/>
    <property type="match status" value="1"/>
</dbReference>
<feature type="signal peptide" evidence="1">
    <location>
        <begin position="1"/>
        <end position="25"/>
    </location>
</feature>
<dbReference type="InterPro" id="IPR003787">
    <property type="entry name" value="Sulphur_relay_DsrE/F-like"/>
</dbReference>
<comment type="caution">
    <text evidence="2">The sequence shown here is derived from an EMBL/GenBank/DDBJ whole genome shotgun (WGS) entry which is preliminary data.</text>
</comment>